<dbReference type="Pfam" id="PF00106">
    <property type="entry name" value="adh_short"/>
    <property type="match status" value="1"/>
</dbReference>
<proteinExistence type="inferred from homology"/>
<comment type="similarity">
    <text evidence="1">Belongs to the short-chain dehydrogenases/reductases (SDR) family.</text>
</comment>
<keyword evidence="5" id="KW-1185">Reference proteome</keyword>
<reference evidence="4" key="1">
    <citation type="submission" date="2022-07" db="EMBL/GenBank/DDBJ databases">
        <title>Genome Sequence of Xylaria arbuscula.</title>
        <authorList>
            <person name="Buettner E."/>
        </authorList>
    </citation>
    <scope>NUCLEOTIDE SEQUENCE</scope>
    <source>
        <strain evidence="4">VT107</strain>
    </source>
</reference>
<evidence type="ECO:0000256" key="2">
    <source>
        <dbReference type="ARBA" id="ARBA00022857"/>
    </source>
</evidence>
<evidence type="ECO:0000313" key="4">
    <source>
        <dbReference type="EMBL" id="KAJ3552719.1"/>
    </source>
</evidence>
<keyword evidence="2" id="KW-0521">NADP</keyword>
<comment type="caution">
    <text evidence="4">The sequence shown here is derived from an EMBL/GenBank/DDBJ whole genome shotgun (WGS) entry which is preliminary data.</text>
</comment>
<dbReference type="SUPFAM" id="SSF51735">
    <property type="entry name" value="NAD(P)-binding Rossmann-fold domains"/>
    <property type="match status" value="1"/>
</dbReference>
<organism evidence="4 5">
    <name type="scientific">Xylaria arbuscula</name>
    <dbReference type="NCBI Taxonomy" id="114810"/>
    <lineage>
        <taxon>Eukaryota</taxon>
        <taxon>Fungi</taxon>
        <taxon>Dikarya</taxon>
        <taxon>Ascomycota</taxon>
        <taxon>Pezizomycotina</taxon>
        <taxon>Sordariomycetes</taxon>
        <taxon>Xylariomycetidae</taxon>
        <taxon>Xylariales</taxon>
        <taxon>Xylariaceae</taxon>
        <taxon>Xylaria</taxon>
    </lineage>
</organism>
<evidence type="ECO:0000256" key="3">
    <source>
        <dbReference type="ARBA" id="ARBA00023002"/>
    </source>
</evidence>
<dbReference type="PANTHER" id="PTHR24320:SF252">
    <property type="entry name" value="DEHYDROGENASE_REDUCTASE FAMILY PROTEIN, PUTATIVE (AFU_ORTHOLOGUE AFUA_3G08550)-RELATED"/>
    <property type="match status" value="1"/>
</dbReference>
<evidence type="ECO:0000256" key="1">
    <source>
        <dbReference type="ARBA" id="ARBA00006484"/>
    </source>
</evidence>
<dbReference type="InterPro" id="IPR002347">
    <property type="entry name" value="SDR_fam"/>
</dbReference>
<evidence type="ECO:0008006" key="6">
    <source>
        <dbReference type="Google" id="ProtNLM"/>
    </source>
</evidence>
<evidence type="ECO:0000313" key="5">
    <source>
        <dbReference type="Proteomes" id="UP001148614"/>
    </source>
</evidence>
<accession>A0A9W8TG06</accession>
<sequence length="333" mass="37309">MARELEIDNREFPIELKLADGIKSWLYSQLFVTPKVPEHSFSSQTIIITGANSGLGLEAARYYYKLGGATLILAVRSLHKGQAAKEDIVRSVKTRNDGAAAIQVWELDVCSTLSVLAFAERMKSLERVDVLLCNAGVNYKQLELNEGIERNMQVNVLNTFLLALASFDKMRETKRHFPDSSPHITITSSDAYRLTKFNEINSPNIYEAFNDAKTFNGQARYQDSKLIQLLVNREVVKRISKNKPNAPHVTFNLVSPGLCVSNIDRKDGKWPLSTRIIHKLLYRTSEVGSRTLVHGTEKANLRAKPYLETVTGIDYGPSLLSARSNAKELPQQA</sequence>
<dbReference type="Gene3D" id="3.40.50.720">
    <property type="entry name" value="NAD(P)-binding Rossmann-like Domain"/>
    <property type="match status" value="1"/>
</dbReference>
<dbReference type="EMBL" id="JANPWZ010003425">
    <property type="protein sequence ID" value="KAJ3552719.1"/>
    <property type="molecule type" value="Genomic_DNA"/>
</dbReference>
<dbReference type="InterPro" id="IPR036291">
    <property type="entry name" value="NAD(P)-bd_dom_sf"/>
</dbReference>
<dbReference type="AlphaFoldDB" id="A0A9W8TG06"/>
<dbReference type="VEuPathDB" id="FungiDB:F4678DRAFT_430431"/>
<dbReference type="Proteomes" id="UP001148614">
    <property type="component" value="Unassembled WGS sequence"/>
</dbReference>
<keyword evidence="3" id="KW-0560">Oxidoreductase</keyword>
<gene>
    <name evidence="4" type="ORF">NPX13_g11047</name>
</gene>
<protein>
    <recommendedName>
        <fullName evidence="6">NAD(P)-binding protein</fullName>
    </recommendedName>
</protein>
<dbReference type="GO" id="GO:0016491">
    <property type="term" value="F:oxidoreductase activity"/>
    <property type="evidence" value="ECO:0007669"/>
    <property type="project" value="UniProtKB-KW"/>
</dbReference>
<dbReference type="PANTHER" id="PTHR24320">
    <property type="entry name" value="RETINOL DEHYDROGENASE"/>
    <property type="match status" value="1"/>
</dbReference>
<name>A0A9W8TG06_9PEZI</name>
<dbReference type="PRINTS" id="PR00081">
    <property type="entry name" value="GDHRDH"/>
</dbReference>